<dbReference type="InterPro" id="IPR050077">
    <property type="entry name" value="LexA_repressor"/>
</dbReference>
<dbReference type="InterPro" id="IPR001387">
    <property type="entry name" value="Cro/C1-type_HTH"/>
</dbReference>
<proteinExistence type="predicted"/>
<gene>
    <name evidence="2" type="ORF">fsci_11300</name>
</gene>
<dbReference type="Pfam" id="PF00717">
    <property type="entry name" value="Peptidase_S24"/>
    <property type="match status" value="1"/>
</dbReference>
<dbReference type="RefSeq" id="WP_407877418.1">
    <property type="nucleotide sequence ID" value="NZ_BTHG01000004.1"/>
</dbReference>
<name>A0ABQ6PFV0_9GAMM</name>
<evidence type="ECO:0000313" key="2">
    <source>
        <dbReference type="EMBL" id="GMN89644.1"/>
    </source>
</evidence>
<dbReference type="PROSITE" id="PS50943">
    <property type="entry name" value="HTH_CROC1"/>
    <property type="match status" value="1"/>
</dbReference>
<dbReference type="SUPFAM" id="SSF47413">
    <property type="entry name" value="lambda repressor-like DNA-binding domains"/>
    <property type="match status" value="1"/>
</dbReference>
<organism evidence="2 3">
    <name type="scientific">Francisella sciaenopsi</name>
    <dbReference type="NCBI Taxonomy" id="3055034"/>
    <lineage>
        <taxon>Bacteria</taxon>
        <taxon>Pseudomonadati</taxon>
        <taxon>Pseudomonadota</taxon>
        <taxon>Gammaproteobacteria</taxon>
        <taxon>Thiotrichales</taxon>
        <taxon>Francisellaceae</taxon>
        <taxon>Francisella</taxon>
    </lineage>
</organism>
<protein>
    <submittedName>
        <fullName evidence="2">S24 family peptidase</fullName>
    </submittedName>
</protein>
<dbReference type="Gene3D" id="2.10.109.10">
    <property type="entry name" value="Umud Fragment, subunit A"/>
    <property type="match status" value="1"/>
</dbReference>
<dbReference type="InterPro" id="IPR039418">
    <property type="entry name" value="LexA-like"/>
</dbReference>
<sequence length="217" mass="24316">MFDYKTDLKPALKRIGMKQIELAQKLGKSDRTIKGWVAGTNCPSYDGHIEVMKILGLEDNYHPNDTSIVAIANVPVLSYVQAGEFTESQESIDPIDYLQIPHSLVPKNGFSLRVQGESMLYDSSESQLLGPKYAKYTLYEGENILVDPSEISPQNLVDKIVVARNSDGATVKLLFKDNNRLYLMPLNSKFQNNDEIKSPTDAVIIGRVINSFNVRNF</sequence>
<dbReference type="InterPro" id="IPR010982">
    <property type="entry name" value="Lambda_DNA-bd_dom_sf"/>
</dbReference>
<dbReference type="PANTHER" id="PTHR33516:SF2">
    <property type="entry name" value="LEXA REPRESSOR-RELATED"/>
    <property type="match status" value="1"/>
</dbReference>
<reference evidence="2 3" key="1">
    <citation type="journal article" date="2024" name="Dis. Aquat. Organ.">
        <title>Francisella sciaenopsi sp. nov. isolated from diseased red drum Sciaenops ocellatus in Florida, USA.</title>
        <authorList>
            <person name="Kawahara M."/>
            <person name="Cody T.T."/>
            <person name="Yanong R.P.E."/>
            <person name="Henderson E."/>
            <person name="Yazdi Z."/>
            <person name="Soto E."/>
        </authorList>
    </citation>
    <scope>NUCLEOTIDE SEQUENCE [LARGE SCALE GENOMIC DNA]</scope>
    <source>
        <strain evidence="2 3">R22-20-7</strain>
    </source>
</reference>
<accession>A0ABQ6PFV0</accession>
<dbReference type="InterPro" id="IPR015927">
    <property type="entry name" value="Peptidase_S24_S26A/B/C"/>
</dbReference>
<evidence type="ECO:0000259" key="1">
    <source>
        <dbReference type="PROSITE" id="PS50943"/>
    </source>
</evidence>
<feature type="domain" description="HTH cro/C1-type" evidence="1">
    <location>
        <begin position="8"/>
        <end position="62"/>
    </location>
</feature>
<comment type="caution">
    <text evidence="2">The sequence shown here is derived from an EMBL/GenBank/DDBJ whole genome shotgun (WGS) entry which is preliminary data.</text>
</comment>
<dbReference type="Gene3D" id="1.10.260.40">
    <property type="entry name" value="lambda repressor-like DNA-binding domains"/>
    <property type="match status" value="1"/>
</dbReference>
<evidence type="ECO:0000313" key="3">
    <source>
        <dbReference type="Proteomes" id="UP001628164"/>
    </source>
</evidence>
<dbReference type="CDD" id="cd00093">
    <property type="entry name" value="HTH_XRE"/>
    <property type="match status" value="1"/>
</dbReference>
<dbReference type="SUPFAM" id="SSF51306">
    <property type="entry name" value="LexA/Signal peptidase"/>
    <property type="match status" value="1"/>
</dbReference>
<dbReference type="Proteomes" id="UP001628164">
    <property type="component" value="Unassembled WGS sequence"/>
</dbReference>
<keyword evidence="3" id="KW-1185">Reference proteome</keyword>
<dbReference type="EMBL" id="BTHG01000004">
    <property type="protein sequence ID" value="GMN89644.1"/>
    <property type="molecule type" value="Genomic_DNA"/>
</dbReference>
<dbReference type="Pfam" id="PF01381">
    <property type="entry name" value="HTH_3"/>
    <property type="match status" value="1"/>
</dbReference>
<dbReference type="CDD" id="cd06529">
    <property type="entry name" value="S24_LexA-like"/>
    <property type="match status" value="1"/>
</dbReference>
<dbReference type="InterPro" id="IPR036286">
    <property type="entry name" value="LexA/Signal_pep-like_sf"/>
</dbReference>
<dbReference type="PANTHER" id="PTHR33516">
    <property type="entry name" value="LEXA REPRESSOR"/>
    <property type="match status" value="1"/>
</dbReference>